<evidence type="ECO:0000313" key="8">
    <source>
        <dbReference type="Proteomes" id="UP000694255"/>
    </source>
</evidence>
<dbReference type="Proteomes" id="UP000694255">
    <property type="component" value="Unassembled WGS sequence"/>
</dbReference>
<feature type="domain" description="TMEM205-like" evidence="6">
    <location>
        <begin position="16"/>
        <end position="110"/>
    </location>
</feature>
<dbReference type="PANTHER" id="PTHR23241">
    <property type="entry name" value="LATE EMBRYOGENESIS ABUNDANT PLANTS LEA-RELATED"/>
    <property type="match status" value="1"/>
</dbReference>
<dbReference type="InterPro" id="IPR053009">
    <property type="entry name" value="Xanthocillin_Biosynth-Assoc"/>
</dbReference>
<feature type="transmembrane region" description="Helical" evidence="5">
    <location>
        <begin position="79"/>
        <end position="102"/>
    </location>
</feature>
<keyword evidence="4 5" id="KW-0472">Membrane</keyword>
<evidence type="ECO:0000259" key="6">
    <source>
        <dbReference type="Pfam" id="PF13664"/>
    </source>
</evidence>
<feature type="transmembrane region" description="Helical" evidence="5">
    <location>
        <begin position="144"/>
        <end position="162"/>
    </location>
</feature>
<proteinExistence type="predicted"/>
<dbReference type="Pfam" id="PF13664">
    <property type="entry name" value="DUF4149"/>
    <property type="match status" value="1"/>
</dbReference>
<gene>
    <name evidence="7" type="ORF">J8A68_005797</name>
</gene>
<dbReference type="RefSeq" id="XP_049260913.1">
    <property type="nucleotide sequence ID" value="XM_049409902.1"/>
</dbReference>
<sequence>MINRLGLNTGAPYHLLFYSVAFGGSFYYSFIVSPLVFKKLTREEFSHLQNKVFPTYFVGQTLAPIILGLTSPIKTCRKGLGAVLAVSSVAGALNYFVLLPICKGIKEERNQLVEQNKDKDDKGEPTQEFTALSKKFGKYHGISSLLNLISIVSLGLYGAALAKGLSKL</sequence>
<evidence type="ECO:0000256" key="5">
    <source>
        <dbReference type="SAM" id="Phobius"/>
    </source>
</evidence>
<feature type="transmembrane region" description="Helical" evidence="5">
    <location>
        <begin position="15"/>
        <end position="37"/>
    </location>
</feature>
<evidence type="ECO:0000256" key="4">
    <source>
        <dbReference type="ARBA" id="ARBA00023136"/>
    </source>
</evidence>
<dbReference type="AlphaFoldDB" id="A0A8J5USH1"/>
<name>A0A8J5USH1_9ASCO</name>
<dbReference type="PANTHER" id="PTHR23241:SF102">
    <property type="entry name" value="LD23009P"/>
    <property type="match status" value="1"/>
</dbReference>
<keyword evidence="2 5" id="KW-0812">Transmembrane</keyword>
<dbReference type="GO" id="GO:0016020">
    <property type="term" value="C:membrane"/>
    <property type="evidence" value="ECO:0007669"/>
    <property type="project" value="UniProtKB-SubCell"/>
</dbReference>
<feature type="transmembrane region" description="Helical" evidence="5">
    <location>
        <begin position="53"/>
        <end position="73"/>
    </location>
</feature>
<protein>
    <recommendedName>
        <fullName evidence="6">TMEM205-like domain-containing protein</fullName>
    </recommendedName>
</protein>
<evidence type="ECO:0000256" key="3">
    <source>
        <dbReference type="ARBA" id="ARBA00022989"/>
    </source>
</evidence>
<dbReference type="EMBL" id="JAGSYN010000275">
    <property type="protein sequence ID" value="KAG7660680.1"/>
    <property type="molecule type" value="Genomic_DNA"/>
</dbReference>
<organism evidence="7 8">
    <name type="scientific">[Candida] subhashii</name>
    <dbReference type="NCBI Taxonomy" id="561895"/>
    <lineage>
        <taxon>Eukaryota</taxon>
        <taxon>Fungi</taxon>
        <taxon>Dikarya</taxon>
        <taxon>Ascomycota</taxon>
        <taxon>Saccharomycotina</taxon>
        <taxon>Pichiomycetes</taxon>
        <taxon>Debaryomycetaceae</taxon>
        <taxon>Spathaspora</taxon>
    </lineage>
</organism>
<evidence type="ECO:0000256" key="1">
    <source>
        <dbReference type="ARBA" id="ARBA00004370"/>
    </source>
</evidence>
<accession>A0A8J5USH1</accession>
<evidence type="ECO:0000256" key="2">
    <source>
        <dbReference type="ARBA" id="ARBA00022692"/>
    </source>
</evidence>
<comment type="caution">
    <text evidence="7">The sequence shown here is derived from an EMBL/GenBank/DDBJ whole genome shotgun (WGS) entry which is preliminary data.</text>
</comment>
<dbReference type="GeneID" id="73472597"/>
<evidence type="ECO:0000313" key="7">
    <source>
        <dbReference type="EMBL" id="KAG7660680.1"/>
    </source>
</evidence>
<comment type="subcellular location">
    <subcellularLocation>
        <location evidence="1">Membrane</location>
    </subcellularLocation>
</comment>
<keyword evidence="3 5" id="KW-1133">Transmembrane helix</keyword>
<reference evidence="7 8" key="1">
    <citation type="journal article" date="2021" name="DNA Res.">
        <title>Genome analysis of Candida subhashii reveals its hybrid nature and dual mitochondrial genome conformations.</title>
        <authorList>
            <person name="Mixao V."/>
            <person name="Hegedusova E."/>
            <person name="Saus E."/>
            <person name="Pryszcz L.P."/>
            <person name="Cillingova A."/>
            <person name="Nosek J."/>
            <person name="Gabaldon T."/>
        </authorList>
    </citation>
    <scope>NUCLEOTIDE SEQUENCE [LARGE SCALE GENOMIC DNA]</scope>
    <source>
        <strain evidence="7 8">CBS 10753</strain>
    </source>
</reference>
<keyword evidence="8" id="KW-1185">Reference proteome</keyword>
<dbReference type="InterPro" id="IPR025423">
    <property type="entry name" value="TMEM205-like"/>
</dbReference>
<dbReference type="OrthoDB" id="1641132at2759"/>